<keyword evidence="11" id="KW-0418">Kinase</keyword>
<keyword evidence="6" id="KW-0808">Transferase</keyword>
<sequence>MNMSSVVPFSTSFIFSIAQIKNTLPGHGLVFIFAPGIGIHGVSSAQHLGLFNRTNNGERNNHVFGIEFDVFKNPEFEDIDDNHVGVNLNSLTSVAAQPAGYWSEEKDGSFTFIGLKLNNGVNYQVWVDYANSQLNVTIVRAGMRRPRRALITTFLDLSPVLLDEMYVGFCAATGRLVERHRILGWSFSNSDSWGSYDSLSTSRLPSFIAPGNSVVNSKEFIVGITVSIIFVISSCIAVYWCLARRIRRRAWEREAREEWELEYWPHRIHYREIYKATKGFSEENVIGVGGNGKVYKGVVGGGIEVAVKRFSHESEEGTREFLAEVSSLGRLKHRNLVGLRGWCKTERGVPGLILVYDFMENGSLDKRVFECENGLLLSWDDRVRVLKDVAAGILYLHQGWESRVLHRDIKASNVLLDRDMNGRLGDFGLARMHSHGQAMKTTRVMGTVGYMAPEVVRNGRASSQTDVFGFGILILEIICGRRPIEDGKLPLVDWVWELMEKGELVCALDERVRAKGEFNDEEVDRLLHLGLLCAYPDTNARPTIRQVVKLLEGKTEIEESSWDGMDVYLLDKTKSKKMWAKYRLSKRQGWYPTFEDFRQSLSSSFSLPRSSESDIIVEGR</sequence>
<evidence type="ECO:0000256" key="1">
    <source>
        <dbReference type="ARBA" id="ARBA00004479"/>
    </source>
</evidence>
<evidence type="ECO:0000256" key="16">
    <source>
        <dbReference type="ARBA" id="ARBA00048679"/>
    </source>
</evidence>
<keyword evidence="21" id="KW-1185">Reference proteome</keyword>
<evidence type="ECO:0000256" key="2">
    <source>
        <dbReference type="ARBA" id="ARBA00008536"/>
    </source>
</evidence>
<dbReference type="PROSITE" id="PS50011">
    <property type="entry name" value="PROTEIN_KINASE_DOM"/>
    <property type="match status" value="1"/>
</dbReference>
<protein>
    <recommendedName>
        <fullName evidence="4">non-specific serine/threonine protein kinase</fullName>
        <ecNumber evidence="4">2.7.11.1</ecNumber>
    </recommendedName>
</protein>
<dbReference type="InterPro" id="IPR008271">
    <property type="entry name" value="Ser/Thr_kinase_AS"/>
</dbReference>
<evidence type="ECO:0000256" key="12">
    <source>
        <dbReference type="ARBA" id="ARBA00022840"/>
    </source>
</evidence>
<dbReference type="SMART" id="SM00220">
    <property type="entry name" value="S_TKc"/>
    <property type="match status" value="1"/>
</dbReference>
<evidence type="ECO:0000313" key="20">
    <source>
        <dbReference type="EMBL" id="KAF6155844.1"/>
    </source>
</evidence>
<keyword evidence="10 17" id="KW-0547">Nucleotide-binding</keyword>
<comment type="caution">
    <text evidence="20">The sequence shown here is derived from an EMBL/GenBank/DDBJ whole genome shotgun (WGS) entry which is preliminary data.</text>
</comment>
<feature type="domain" description="Protein kinase" evidence="19">
    <location>
        <begin position="280"/>
        <end position="569"/>
    </location>
</feature>
<dbReference type="InterPro" id="IPR001220">
    <property type="entry name" value="Legume_lectin_dom"/>
</dbReference>
<dbReference type="Proteomes" id="UP000541444">
    <property type="component" value="Unassembled WGS sequence"/>
</dbReference>
<proteinExistence type="inferred from homology"/>
<dbReference type="PANTHER" id="PTHR27007">
    <property type="match status" value="1"/>
</dbReference>
<dbReference type="InterPro" id="IPR050528">
    <property type="entry name" value="L-type_Lectin-RKs"/>
</dbReference>
<comment type="similarity">
    <text evidence="2">In the N-terminal section; belongs to the leguminous lectin family.</text>
</comment>
<dbReference type="SUPFAM" id="SSF56112">
    <property type="entry name" value="Protein kinase-like (PK-like)"/>
    <property type="match status" value="1"/>
</dbReference>
<feature type="transmembrane region" description="Helical" evidence="18">
    <location>
        <begin position="220"/>
        <end position="243"/>
    </location>
</feature>
<evidence type="ECO:0000256" key="10">
    <source>
        <dbReference type="ARBA" id="ARBA00022741"/>
    </source>
</evidence>
<gene>
    <name evidence="20" type="ORF">GIB67_039175</name>
</gene>
<dbReference type="FunFam" id="3.30.200.20:FF:000621">
    <property type="entry name" value="Putative L-type lectin-domain containing receptor kinase VII.2"/>
    <property type="match status" value="1"/>
</dbReference>
<comment type="similarity">
    <text evidence="3">In the C-terminal section; belongs to the protein kinase superfamily. Ser/Thr protein kinase family.</text>
</comment>
<keyword evidence="14 18" id="KW-0472">Membrane</keyword>
<organism evidence="20 21">
    <name type="scientific">Kingdonia uniflora</name>
    <dbReference type="NCBI Taxonomy" id="39325"/>
    <lineage>
        <taxon>Eukaryota</taxon>
        <taxon>Viridiplantae</taxon>
        <taxon>Streptophyta</taxon>
        <taxon>Embryophyta</taxon>
        <taxon>Tracheophyta</taxon>
        <taxon>Spermatophyta</taxon>
        <taxon>Magnoliopsida</taxon>
        <taxon>Ranunculales</taxon>
        <taxon>Circaeasteraceae</taxon>
        <taxon>Kingdonia</taxon>
    </lineage>
</organism>
<dbReference type="Gene3D" id="3.30.200.20">
    <property type="entry name" value="Phosphorylase Kinase, domain 1"/>
    <property type="match status" value="1"/>
</dbReference>
<name>A0A7J7MM07_9MAGN</name>
<evidence type="ECO:0000256" key="15">
    <source>
        <dbReference type="ARBA" id="ARBA00047899"/>
    </source>
</evidence>
<evidence type="ECO:0000256" key="3">
    <source>
        <dbReference type="ARBA" id="ARBA00010217"/>
    </source>
</evidence>
<evidence type="ECO:0000313" key="21">
    <source>
        <dbReference type="Proteomes" id="UP000541444"/>
    </source>
</evidence>
<dbReference type="FunFam" id="2.60.120.200:FF:000246">
    <property type="entry name" value="L-type lectin-domain containing receptor kinase V.9"/>
    <property type="match status" value="1"/>
</dbReference>
<keyword evidence="12 17" id="KW-0067">ATP-binding</keyword>
<dbReference type="EC" id="2.7.11.1" evidence="4"/>
<dbReference type="SUPFAM" id="SSF49899">
    <property type="entry name" value="Concanavalin A-like lectins/glucanases"/>
    <property type="match status" value="1"/>
</dbReference>
<dbReference type="GO" id="GO:0005524">
    <property type="term" value="F:ATP binding"/>
    <property type="evidence" value="ECO:0007669"/>
    <property type="project" value="UniProtKB-UniRule"/>
</dbReference>
<evidence type="ECO:0000256" key="13">
    <source>
        <dbReference type="ARBA" id="ARBA00022989"/>
    </source>
</evidence>
<dbReference type="InterPro" id="IPR011009">
    <property type="entry name" value="Kinase-like_dom_sf"/>
</dbReference>
<evidence type="ECO:0000256" key="11">
    <source>
        <dbReference type="ARBA" id="ARBA00022777"/>
    </source>
</evidence>
<dbReference type="Gene3D" id="2.60.120.200">
    <property type="match status" value="1"/>
</dbReference>
<comment type="catalytic activity">
    <reaction evidence="16">
        <text>L-seryl-[protein] + ATP = O-phospho-L-seryl-[protein] + ADP + H(+)</text>
        <dbReference type="Rhea" id="RHEA:17989"/>
        <dbReference type="Rhea" id="RHEA-COMP:9863"/>
        <dbReference type="Rhea" id="RHEA-COMP:11604"/>
        <dbReference type="ChEBI" id="CHEBI:15378"/>
        <dbReference type="ChEBI" id="CHEBI:29999"/>
        <dbReference type="ChEBI" id="CHEBI:30616"/>
        <dbReference type="ChEBI" id="CHEBI:83421"/>
        <dbReference type="ChEBI" id="CHEBI:456216"/>
        <dbReference type="EC" id="2.7.11.1"/>
    </reaction>
</comment>
<dbReference type="InterPro" id="IPR000719">
    <property type="entry name" value="Prot_kinase_dom"/>
</dbReference>
<feature type="binding site" evidence="17">
    <location>
        <position position="308"/>
    </location>
    <ligand>
        <name>ATP</name>
        <dbReference type="ChEBI" id="CHEBI:30616"/>
    </ligand>
</feature>
<evidence type="ECO:0000256" key="4">
    <source>
        <dbReference type="ARBA" id="ARBA00012513"/>
    </source>
</evidence>
<dbReference type="EMBL" id="JACGCM010001398">
    <property type="protein sequence ID" value="KAF6155844.1"/>
    <property type="molecule type" value="Genomic_DNA"/>
</dbReference>
<dbReference type="PROSITE" id="PS00107">
    <property type="entry name" value="PROTEIN_KINASE_ATP"/>
    <property type="match status" value="1"/>
</dbReference>
<reference evidence="20 21" key="1">
    <citation type="journal article" date="2020" name="IScience">
        <title>Genome Sequencing of the Endangered Kingdonia uniflora (Circaeasteraceae, Ranunculales) Reveals Potential Mechanisms of Evolutionary Specialization.</title>
        <authorList>
            <person name="Sun Y."/>
            <person name="Deng T."/>
            <person name="Zhang A."/>
            <person name="Moore M.J."/>
            <person name="Landis J.B."/>
            <person name="Lin N."/>
            <person name="Zhang H."/>
            <person name="Zhang X."/>
            <person name="Huang J."/>
            <person name="Zhang X."/>
            <person name="Sun H."/>
            <person name="Wang H."/>
        </authorList>
    </citation>
    <scope>NUCLEOTIDE SEQUENCE [LARGE SCALE GENOMIC DNA]</scope>
    <source>
        <strain evidence="20">TB1705</strain>
        <tissue evidence="20">Leaf</tissue>
    </source>
</reference>
<dbReference type="AlphaFoldDB" id="A0A7J7MM07"/>
<keyword evidence="5" id="KW-0723">Serine/threonine-protein kinase</keyword>
<dbReference type="GO" id="GO:0030246">
    <property type="term" value="F:carbohydrate binding"/>
    <property type="evidence" value="ECO:0007669"/>
    <property type="project" value="UniProtKB-KW"/>
</dbReference>
<accession>A0A7J7MM07</accession>
<evidence type="ECO:0000256" key="14">
    <source>
        <dbReference type="ARBA" id="ARBA00023136"/>
    </source>
</evidence>
<evidence type="ECO:0000256" key="9">
    <source>
        <dbReference type="ARBA" id="ARBA00022734"/>
    </source>
</evidence>
<keyword evidence="13 18" id="KW-1133">Transmembrane helix</keyword>
<dbReference type="Pfam" id="PF00139">
    <property type="entry name" value="Lectin_legB"/>
    <property type="match status" value="1"/>
</dbReference>
<evidence type="ECO:0000256" key="18">
    <source>
        <dbReference type="SAM" id="Phobius"/>
    </source>
</evidence>
<dbReference type="Gene3D" id="1.10.510.10">
    <property type="entry name" value="Transferase(Phosphotransferase) domain 1"/>
    <property type="match status" value="1"/>
</dbReference>
<evidence type="ECO:0000256" key="8">
    <source>
        <dbReference type="ARBA" id="ARBA00022729"/>
    </source>
</evidence>
<evidence type="ECO:0000256" key="6">
    <source>
        <dbReference type="ARBA" id="ARBA00022679"/>
    </source>
</evidence>
<keyword evidence="7 18" id="KW-0812">Transmembrane</keyword>
<dbReference type="FunFam" id="1.10.510.10:FF:000108">
    <property type="entry name" value="L-type lectin-domain containing receptor kinase S.4"/>
    <property type="match status" value="1"/>
</dbReference>
<dbReference type="GO" id="GO:0016020">
    <property type="term" value="C:membrane"/>
    <property type="evidence" value="ECO:0007669"/>
    <property type="project" value="UniProtKB-SubCell"/>
</dbReference>
<dbReference type="GO" id="GO:0004674">
    <property type="term" value="F:protein serine/threonine kinase activity"/>
    <property type="evidence" value="ECO:0007669"/>
    <property type="project" value="UniProtKB-KW"/>
</dbReference>
<dbReference type="CDD" id="cd06899">
    <property type="entry name" value="lectin_legume_LecRK_Arcelin_ConA"/>
    <property type="match status" value="1"/>
</dbReference>
<dbReference type="Pfam" id="PF00069">
    <property type="entry name" value="Pkinase"/>
    <property type="match status" value="1"/>
</dbReference>
<comment type="subcellular location">
    <subcellularLocation>
        <location evidence="1">Membrane</location>
        <topology evidence="1">Single-pass type I membrane protein</topology>
    </subcellularLocation>
</comment>
<dbReference type="OrthoDB" id="1906651at2759"/>
<evidence type="ECO:0000256" key="5">
    <source>
        <dbReference type="ARBA" id="ARBA00022527"/>
    </source>
</evidence>
<evidence type="ECO:0000259" key="19">
    <source>
        <dbReference type="PROSITE" id="PS50011"/>
    </source>
</evidence>
<comment type="catalytic activity">
    <reaction evidence="15">
        <text>L-threonyl-[protein] + ATP = O-phospho-L-threonyl-[protein] + ADP + H(+)</text>
        <dbReference type="Rhea" id="RHEA:46608"/>
        <dbReference type="Rhea" id="RHEA-COMP:11060"/>
        <dbReference type="Rhea" id="RHEA-COMP:11605"/>
        <dbReference type="ChEBI" id="CHEBI:15378"/>
        <dbReference type="ChEBI" id="CHEBI:30013"/>
        <dbReference type="ChEBI" id="CHEBI:30616"/>
        <dbReference type="ChEBI" id="CHEBI:61977"/>
        <dbReference type="ChEBI" id="CHEBI:456216"/>
        <dbReference type="EC" id="2.7.11.1"/>
    </reaction>
</comment>
<keyword evidence="8" id="KW-0732">Signal</keyword>
<dbReference type="InterPro" id="IPR013320">
    <property type="entry name" value="ConA-like_dom_sf"/>
</dbReference>
<dbReference type="PROSITE" id="PS00108">
    <property type="entry name" value="PROTEIN_KINASE_ST"/>
    <property type="match status" value="1"/>
</dbReference>
<evidence type="ECO:0000256" key="17">
    <source>
        <dbReference type="PROSITE-ProRule" id="PRU10141"/>
    </source>
</evidence>
<evidence type="ECO:0000256" key="7">
    <source>
        <dbReference type="ARBA" id="ARBA00022692"/>
    </source>
</evidence>
<keyword evidence="9" id="KW-0430">Lectin</keyword>
<dbReference type="InterPro" id="IPR017441">
    <property type="entry name" value="Protein_kinase_ATP_BS"/>
</dbReference>